<keyword evidence="4" id="KW-0804">Transcription</keyword>
<dbReference type="SUPFAM" id="SSF46785">
    <property type="entry name" value="Winged helix' DNA-binding domain"/>
    <property type="match status" value="1"/>
</dbReference>
<dbReference type="SUPFAM" id="SSF53850">
    <property type="entry name" value="Periplasmic binding protein-like II"/>
    <property type="match status" value="1"/>
</dbReference>
<dbReference type="Pfam" id="PF03466">
    <property type="entry name" value="LysR_substrate"/>
    <property type="match status" value="1"/>
</dbReference>
<gene>
    <name evidence="5" type="ORF">DXB93_01135</name>
</gene>
<protein>
    <submittedName>
        <fullName evidence="5">LysR family transcriptional regulator</fullName>
    </submittedName>
</protein>
<accession>A0A3E3AHL8</accession>
<dbReference type="InterPro" id="IPR005119">
    <property type="entry name" value="LysR_subst-bd"/>
</dbReference>
<dbReference type="FunFam" id="1.10.10.10:FF:000001">
    <property type="entry name" value="LysR family transcriptional regulator"/>
    <property type="match status" value="1"/>
</dbReference>
<dbReference type="EMBL" id="QUSL01000001">
    <property type="protein sequence ID" value="RGD87300.1"/>
    <property type="molecule type" value="Genomic_DNA"/>
</dbReference>
<dbReference type="Gene3D" id="1.10.10.10">
    <property type="entry name" value="Winged helix-like DNA-binding domain superfamily/Winged helix DNA-binding domain"/>
    <property type="match status" value="1"/>
</dbReference>
<dbReference type="GO" id="GO:0000976">
    <property type="term" value="F:transcription cis-regulatory region binding"/>
    <property type="evidence" value="ECO:0007669"/>
    <property type="project" value="TreeGrafter"/>
</dbReference>
<keyword evidence="3" id="KW-0238">DNA-binding</keyword>
<reference evidence="5 6" key="1">
    <citation type="submission" date="2018-08" db="EMBL/GenBank/DDBJ databases">
        <title>A genome reference for cultivated species of the human gut microbiota.</title>
        <authorList>
            <person name="Zou Y."/>
            <person name="Xue W."/>
            <person name="Luo G."/>
        </authorList>
    </citation>
    <scope>NUCLEOTIDE SEQUENCE [LARGE SCALE GENOMIC DNA]</scope>
    <source>
        <strain evidence="5 6">OM06-4</strain>
    </source>
</reference>
<evidence type="ECO:0000256" key="2">
    <source>
        <dbReference type="ARBA" id="ARBA00023015"/>
    </source>
</evidence>
<dbReference type="AlphaFoldDB" id="A0A3E3AHL8"/>
<dbReference type="PROSITE" id="PS50931">
    <property type="entry name" value="HTH_LYSR"/>
    <property type="match status" value="1"/>
</dbReference>
<dbReference type="PANTHER" id="PTHR30126:SF39">
    <property type="entry name" value="HTH-TYPE TRANSCRIPTIONAL REGULATOR CYSL"/>
    <property type="match status" value="1"/>
</dbReference>
<dbReference type="InterPro" id="IPR036388">
    <property type="entry name" value="WH-like_DNA-bd_sf"/>
</dbReference>
<dbReference type="InterPro" id="IPR000847">
    <property type="entry name" value="LysR_HTH_N"/>
</dbReference>
<name>A0A3E3AHL8_9FIRM</name>
<comment type="caution">
    <text evidence="5">The sequence shown here is derived from an EMBL/GenBank/DDBJ whole genome shotgun (WGS) entry which is preliminary data.</text>
</comment>
<dbReference type="GeneID" id="64196801"/>
<dbReference type="GO" id="GO:0003700">
    <property type="term" value="F:DNA-binding transcription factor activity"/>
    <property type="evidence" value="ECO:0007669"/>
    <property type="project" value="InterPro"/>
</dbReference>
<dbReference type="RefSeq" id="WP_008792162.1">
    <property type="nucleotide sequence ID" value="NZ_AP031443.1"/>
</dbReference>
<keyword evidence="2" id="KW-0805">Transcription regulation</keyword>
<sequence length="288" mass="31944">MNLRHLLIFKTVVDTGSFTKAAKQLFITQSGVSHAIRELEQQTNAVLFDRLSKAIILTPAGKLLLEKVIPILSLYHDLEKQIDVLEMSAPLKVVSSITIATFWLPKILKQFASSYPNIKVEVQVVSAKEALAVLECGEADLALVEGVVPPGPFIVIDFSSYQLNVLCAPDYFADNEITLKELCTHDLLLREKGSATRDIIDSCLYLRGLAAYPKWTSVNSKVLIEACKAGFGFAVLPTLLVTEELKHGTLKTVETDELLYNKTKLLYHQEKYISEPLAKLIDIIGEAE</sequence>
<evidence type="ECO:0000256" key="4">
    <source>
        <dbReference type="ARBA" id="ARBA00023163"/>
    </source>
</evidence>
<dbReference type="Pfam" id="PF00126">
    <property type="entry name" value="HTH_1"/>
    <property type="match status" value="1"/>
</dbReference>
<proteinExistence type="inferred from homology"/>
<dbReference type="Proteomes" id="UP000261032">
    <property type="component" value="Unassembled WGS sequence"/>
</dbReference>
<evidence type="ECO:0000256" key="1">
    <source>
        <dbReference type="ARBA" id="ARBA00009437"/>
    </source>
</evidence>
<evidence type="ECO:0000313" key="5">
    <source>
        <dbReference type="EMBL" id="RGD87300.1"/>
    </source>
</evidence>
<dbReference type="PANTHER" id="PTHR30126">
    <property type="entry name" value="HTH-TYPE TRANSCRIPTIONAL REGULATOR"/>
    <property type="match status" value="1"/>
</dbReference>
<evidence type="ECO:0000313" key="6">
    <source>
        <dbReference type="Proteomes" id="UP000261032"/>
    </source>
</evidence>
<dbReference type="InterPro" id="IPR036390">
    <property type="entry name" value="WH_DNA-bd_sf"/>
</dbReference>
<organism evidence="5 6">
    <name type="scientific">Thomasclavelia ramosa</name>
    <dbReference type="NCBI Taxonomy" id="1547"/>
    <lineage>
        <taxon>Bacteria</taxon>
        <taxon>Bacillati</taxon>
        <taxon>Bacillota</taxon>
        <taxon>Erysipelotrichia</taxon>
        <taxon>Erysipelotrichales</taxon>
        <taxon>Coprobacillaceae</taxon>
        <taxon>Thomasclavelia</taxon>
    </lineage>
</organism>
<dbReference type="Gene3D" id="3.40.190.290">
    <property type="match status" value="1"/>
</dbReference>
<dbReference type="PRINTS" id="PR00039">
    <property type="entry name" value="HTHLYSR"/>
</dbReference>
<evidence type="ECO:0000256" key="3">
    <source>
        <dbReference type="ARBA" id="ARBA00023125"/>
    </source>
</evidence>
<comment type="similarity">
    <text evidence="1">Belongs to the LysR transcriptional regulatory family.</text>
</comment>